<dbReference type="InterPro" id="IPR035965">
    <property type="entry name" value="PAS-like_dom_sf"/>
</dbReference>
<reference evidence="1 2" key="1">
    <citation type="journal article" date="2021" name="Int. J. Syst. Evol. Microbiol.">
        <title>Novosphingobium decolorationis sp. nov., an aniline blue-decolourizing bacterium isolated from East Pacific sediment.</title>
        <authorList>
            <person name="Chen X."/>
            <person name="Dong B."/>
            <person name="Chen T."/>
            <person name="Ren N."/>
            <person name="Wang J."/>
            <person name="Xu Y."/>
            <person name="Yang J."/>
            <person name="Zhu S."/>
            <person name="Chen J."/>
        </authorList>
    </citation>
    <scope>NUCLEOTIDE SEQUENCE [LARGE SCALE GENOMIC DNA]</scope>
    <source>
        <strain evidence="1 2">502str22</strain>
    </source>
</reference>
<dbReference type="CDD" id="cd00130">
    <property type="entry name" value="PAS"/>
    <property type="match status" value="1"/>
</dbReference>
<proteinExistence type="predicted"/>
<dbReference type="InterPro" id="IPR000014">
    <property type="entry name" value="PAS"/>
</dbReference>
<sequence length="449" mass="48243">MTFEPTGAFHEVALDDLFFSTTDSKGVIEQANQVFVEMARLDRKDLIGAPHNLIRHPDMPGGVFRLMWETIGARRAFSGYVFNLAGDGSSYWALATVSPLGKGYISVRARPIDLGIRDAVHTVYETAREAEVQAMAQGESAGRAARIGEEVILAELEKLGYPSYEAFQNAFLPRELELRFQAGVTIPTRPSATGGARALLDAGAAIEGQVRTLADALANADHLAEALDARVAKAVHSLGRLEEAVANARFVVTGNAKVEPHVAKAAPALEDQCHKVAATMQGVLDAVDQTCVQRHGLRASVSIAQLQAESVCRFAADTIDGREDLETSSAATQTLVQALENGIDSMHTSLDDDRDQARHMAAQIKATESTLKVTTLLLRKWRSLIEKSDIRHEMEALLPVLDDALAGLVDELAGLHDTAEAFAGGVVAFESAELQRSLDTILSLNTVAA</sequence>
<organism evidence="1 2">
    <name type="scientific">Novosphingobium decolorationis</name>
    <dbReference type="NCBI Taxonomy" id="2698673"/>
    <lineage>
        <taxon>Bacteria</taxon>
        <taxon>Pseudomonadati</taxon>
        <taxon>Pseudomonadota</taxon>
        <taxon>Alphaproteobacteria</taxon>
        <taxon>Sphingomonadales</taxon>
        <taxon>Sphingomonadaceae</taxon>
        <taxon>Novosphingobium</taxon>
    </lineage>
</organism>
<dbReference type="EMBL" id="CP054856">
    <property type="protein sequence ID" value="QVM84206.1"/>
    <property type="molecule type" value="Genomic_DNA"/>
</dbReference>
<gene>
    <name evidence="1" type="ORF">HT578_11365</name>
</gene>
<evidence type="ECO:0000313" key="2">
    <source>
        <dbReference type="Proteomes" id="UP000677126"/>
    </source>
</evidence>
<dbReference type="Gene3D" id="3.30.450.20">
    <property type="entry name" value="PAS domain"/>
    <property type="match status" value="1"/>
</dbReference>
<evidence type="ECO:0008006" key="3">
    <source>
        <dbReference type="Google" id="ProtNLM"/>
    </source>
</evidence>
<dbReference type="Proteomes" id="UP000677126">
    <property type="component" value="Chromosome"/>
</dbReference>
<accession>A0ABX8E7L8</accession>
<dbReference type="SUPFAM" id="SSF55785">
    <property type="entry name" value="PYP-like sensor domain (PAS domain)"/>
    <property type="match status" value="1"/>
</dbReference>
<protein>
    <recommendedName>
        <fullName evidence="3">PAS domain S-box protein</fullName>
    </recommendedName>
</protein>
<keyword evidence="2" id="KW-1185">Reference proteome</keyword>
<dbReference type="RefSeq" id="WP_213499542.1">
    <property type="nucleotide sequence ID" value="NZ_CP054856.1"/>
</dbReference>
<name>A0ABX8E7L8_9SPHN</name>
<evidence type="ECO:0000313" key="1">
    <source>
        <dbReference type="EMBL" id="QVM84206.1"/>
    </source>
</evidence>